<sequence>MCRHMPGRIATANRDSVGNDYDAFAEAYTAANEDGLINALTMLGRRFWTSPGM</sequence>
<organism evidence="1 2">
    <name type="scientific">Prauserella alba</name>
    <dbReference type="NCBI Taxonomy" id="176898"/>
    <lineage>
        <taxon>Bacteria</taxon>
        <taxon>Bacillati</taxon>
        <taxon>Actinomycetota</taxon>
        <taxon>Actinomycetes</taxon>
        <taxon>Pseudonocardiales</taxon>
        <taxon>Pseudonocardiaceae</taxon>
        <taxon>Prauserella</taxon>
    </lineage>
</organism>
<name>A0ABP4FSD2_9PSEU</name>
<proteinExistence type="predicted"/>
<evidence type="ECO:0000313" key="1">
    <source>
        <dbReference type="EMBL" id="GAA1193031.1"/>
    </source>
</evidence>
<dbReference type="Proteomes" id="UP001500467">
    <property type="component" value="Unassembled WGS sequence"/>
</dbReference>
<evidence type="ECO:0000313" key="2">
    <source>
        <dbReference type="Proteomes" id="UP001500467"/>
    </source>
</evidence>
<keyword evidence="2" id="KW-1185">Reference proteome</keyword>
<protein>
    <submittedName>
        <fullName evidence="1">Uncharacterized protein</fullName>
    </submittedName>
</protein>
<accession>A0ABP4FSD2</accession>
<comment type="caution">
    <text evidence="1">The sequence shown here is derived from an EMBL/GenBank/DDBJ whole genome shotgun (WGS) entry which is preliminary data.</text>
</comment>
<gene>
    <name evidence="1" type="ORF">GCM10009675_04530</name>
</gene>
<reference evidence="2" key="1">
    <citation type="journal article" date="2019" name="Int. J. Syst. Evol. Microbiol.">
        <title>The Global Catalogue of Microorganisms (GCM) 10K type strain sequencing project: providing services to taxonomists for standard genome sequencing and annotation.</title>
        <authorList>
            <consortium name="The Broad Institute Genomics Platform"/>
            <consortium name="The Broad Institute Genome Sequencing Center for Infectious Disease"/>
            <person name="Wu L."/>
            <person name="Ma J."/>
        </authorList>
    </citation>
    <scope>NUCLEOTIDE SEQUENCE [LARGE SCALE GENOMIC DNA]</scope>
    <source>
        <strain evidence="2">JCM 13022</strain>
    </source>
</reference>
<dbReference type="EMBL" id="BAAALM010000002">
    <property type="protein sequence ID" value="GAA1193031.1"/>
    <property type="molecule type" value="Genomic_DNA"/>
</dbReference>